<reference evidence="1" key="1">
    <citation type="journal article" date="2021" name="PeerJ">
        <title>Extensive microbial diversity within the chicken gut microbiome revealed by metagenomics and culture.</title>
        <authorList>
            <person name="Gilroy R."/>
            <person name="Ravi A."/>
            <person name="Getino M."/>
            <person name="Pursley I."/>
            <person name="Horton D.L."/>
            <person name="Alikhan N.F."/>
            <person name="Baker D."/>
            <person name="Gharbi K."/>
            <person name="Hall N."/>
            <person name="Watson M."/>
            <person name="Adriaenssens E.M."/>
            <person name="Foster-Nyarko E."/>
            <person name="Jarju S."/>
            <person name="Secka A."/>
            <person name="Antonio M."/>
            <person name="Oren A."/>
            <person name="Chaudhuri R.R."/>
            <person name="La Ragione R."/>
            <person name="Hildebrand F."/>
            <person name="Pallen M.J."/>
        </authorList>
    </citation>
    <scope>NUCLEOTIDE SEQUENCE</scope>
    <source>
        <strain evidence="1">ChiW4-1371</strain>
    </source>
</reference>
<dbReference type="Pfam" id="PF09923">
    <property type="entry name" value="DUF2155"/>
    <property type="match status" value="1"/>
</dbReference>
<gene>
    <name evidence="1" type="ORF">H9804_03765</name>
</gene>
<reference evidence="1" key="2">
    <citation type="submission" date="2021-04" db="EMBL/GenBank/DDBJ databases">
        <authorList>
            <person name="Gilroy R."/>
        </authorList>
    </citation>
    <scope>NUCLEOTIDE SEQUENCE</scope>
    <source>
        <strain evidence="1">ChiW4-1371</strain>
    </source>
</reference>
<dbReference type="PROSITE" id="PS51257">
    <property type="entry name" value="PROKAR_LIPOPROTEIN"/>
    <property type="match status" value="1"/>
</dbReference>
<name>A0A9D2GS91_9BACT</name>
<accession>A0A9D2GS91</accession>
<dbReference type="EMBL" id="DXAQ01000058">
    <property type="protein sequence ID" value="HIZ89038.1"/>
    <property type="molecule type" value="Genomic_DNA"/>
</dbReference>
<evidence type="ECO:0000313" key="2">
    <source>
        <dbReference type="Proteomes" id="UP000824176"/>
    </source>
</evidence>
<dbReference type="InterPro" id="IPR019225">
    <property type="entry name" value="DUF2155"/>
</dbReference>
<sequence>MKGIIALLSITMLITACSQNTNRQEFTQTSNNNAAAPVQSMAAKQSSAGMKLTKPTELLPEITAKYSGIKIVALNKNDGSKIEIDAPFGQKTAIGNTGLEIETSSYFTSFTMVDGGVQNVSMEENNPAAKVVILDNGTKVFDGWLFQQYPDMHPFEHAVYKVVLTGAVKK</sequence>
<comment type="caution">
    <text evidence="1">The sequence shown here is derived from an EMBL/GenBank/DDBJ whole genome shotgun (WGS) entry which is preliminary data.</text>
</comment>
<protein>
    <submittedName>
        <fullName evidence="1">DUF2155 domain-containing protein</fullName>
    </submittedName>
</protein>
<dbReference type="AlphaFoldDB" id="A0A9D2GS91"/>
<dbReference type="Proteomes" id="UP000824176">
    <property type="component" value="Unassembled WGS sequence"/>
</dbReference>
<evidence type="ECO:0000313" key="1">
    <source>
        <dbReference type="EMBL" id="HIZ89038.1"/>
    </source>
</evidence>
<organism evidence="1 2">
    <name type="scientific">Candidatus Mucispirillum faecigallinarum</name>
    <dbReference type="NCBI Taxonomy" id="2838699"/>
    <lineage>
        <taxon>Bacteria</taxon>
        <taxon>Pseudomonadati</taxon>
        <taxon>Deferribacterota</taxon>
        <taxon>Deferribacteres</taxon>
        <taxon>Deferribacterales</taxon>
        <taxon>Mucispirillaceae</taxon>
        <taxon>Mucispirillum</taxon>
    </lineage>
</organism>
<proteinExistence type="predicted"/>